<evidence type="ECO:0000256" key="3">
    <source>
        <dbReference type="ARBA" id="ARBA00023125"/>
    </source>
</evidence>
<dbReference type="PANTHER" id="PTHR30204:SF69">
    <property type="entry name" value="MERR-FAMILY TRANSCRIPTIONAL REGULATOR"/>
    <property type="match status" value="1"/>
</dbReference>
<dbReference type="Pfam" id="PF13411">
    <property type="entry name" value="MerR_1"/>
    <property type="match status" value="1"/>
</dbReference>
<keyword evidence="7" id="KW-1185">Reference proteome</keyword>
<evidence type="ECO:0000256" key="1">
    <source>
        <dbReference type="ARBA" id="ARBA00022491"/>
    </source>
</evidence>
<keyword evidence="3" id="KW-0238">DNA-binding</keyword>
<evidence type="ECO:0000256" key="2">
    <source>
        <dbReference type="ARBA" id="ARBA00023015"/>
    </source>
</evidence>
<dbReference type="PROSITE" id="PS00552">
    <property type="entry name" value="HTH_MERR_1"/>
    <property type="match status" value="1"/>
</dbReference>
<reference evidence="6" key="1">
    <citation type="submission" date="2018-12" db="EMBL/GenBank/DDBJ databases">
        <authorList>
            <person name="Will S."/>
            <person name="Neumann-Schaal M."/>
            <person name="Henke P."/>
        </authorList>
    </citation>
    <scope>NUCLEOTIDE SEQUENCE</scope>
    <source>
        <strain evidence="6">PCC 7102</strain>
    </source>
</reference>
<keyword evidence="2" id="KW-0805">Transcription regulation</keyword>
<dbReference type="PROSITE" id="PS50937">
    <property type="entry name" value="HTH_MERR_2"/>
    <property type="match status" value="1"/>
</dbReference>
<keyword evidence="4" id="KW-0804">Transcription</keyword>
<dbReference type="SUPFAM" id="SSF46955">
    <property type="entry name" value="Putative DNA-binding domain"/>
    <property type="match status" value="1"/>
</dbReference>
<gene>
    <name evidence="6" type="ORF">DSM106972_056010</name>
</gene>
<evidence type="ECO:0000313" key="6">
    <source>
        <dbReference type="EMBL" id="RUT02681.1"/>
    </source>
</evidence>
<keyword evidence="1" id="KW-0678">Repressor</keyword>
<dbReference type="GO" id="GO:0003677">
    <property type="term" value="F:DNA binding"/>
    <property type="evidence" value="ECO:0007669"/>
    <property type="project" value="UniProtKB-KW"/>
</dbReference>
<dbReference type="AlphaFoldDB" id="A0A433V9A5"/>
<dbReference type="InterPro" id="IPR009061">
    <property type="entry name" value="DNA-bd_dom_put_sf"/>
</dbReference>
<evidence type="ECO:0000256" key="4">
    <source>
        <dbReference type="ARBA" id="ARBA00023163"/>
    </source>
</evidence>
<organism evidence="6 7">
    <name type="scientific">Dulcicalothrix desertica PCC 7102</name>
    <dbReference type="NCBI Taxonomy" id="232991"/>
    <lineage>
        <taxon>Bacteria</taxon>
        <taxon>Bacillati</taxon>
        <taxon>Cyanobacteriota</taxon>
        <taxon>Cyanophyceae</taxon>
        <taxon>Nostocales</taxon>
        <taxon>Calotrichaceae</taxon>
        <taxon>Dulcicalothrix</taxon>
    </lineage>
</organism>
<dbReference type="PANTHER" id="PTHR30204">
    <property type="entry name" value="REDOX-CYCLING DRUG-SENSING TRANSCRIPTIONAL ACTIVATOR SOXR"/>
    <property type="match status" value="1"/>
</dbReference>
<comment type="caution">
    <text evidence="6">The sequence shown here is derived from an EMBL/GenBank/DDBJ whole genome shotgun (WGS) entry which is preliminary data.</text>
</comment>
<dbReference type="SMART" id="SM00422">
    <property type="entry name" value="HTH_MERR"/>
    <property type="match status" value="1"/>
</dbReference>
<evidence type="ECO:0000313" key="7">
    <source>
        <dbReference type="Proteomes" id="UP000271624"/>
    </source>
</evidence>
<protein>
    <submittedName>
        <fullName evidence="6">MerR family transcriptional regulator</fullName>
    </submittedName>
</protein>
<proteinExistence type="predicted"/>
<dbReference type="InterPro" id="IPR000551">
    <property type="entry name" value="MerR-type_HTH_dom"/>
</dbReference>
<dbReference type="Proteomes" id="UP000271624">
    <property type="component" value="Unassembled WGS sequence"/>
</dbReference>
<dbReference type="EMBL" id="RSCL01000015">
    <property type="protein sequence ID" value="RUT02681.1"/>
    <property type="molecule type" value="Genomic_DNA"/>
</dbReference>
<feature type="domain" description="HTH merR-type" evidence="5">
    <location>
        <begin position="1"/>
        <end position="71"/>
    </location>
</feature>
<name>A0A433V9A5_9CYAN</name>
<dbReference type="Gene3D" id="1.10.1660.10">
    <property type="match status" value="1"/>
</dbReference>
<evidence type="ECO:0000259" key="5">
    <source>
        <dbReference type="PROSITE" id="PS50937"/>
    </source>
</evidence>
<accession>A0A433V9A5</accession>
<sequence length="118" mass="13596">MLIGQLSKKTGLSKDTIRFYEKIGLITATDKQAGTRIYKEYDEEMVERLSMINQGKGLGFTLGEMKQLLDEWGNGSIPKSEQIRIIERKLEEVATKMQQLHQVENYLINKLGKLKDDF</sequence>
<reference evidence="6" key="2">
    <citation type="journal article" date="2019" name="Genome Biol. Evol.">
        <title>Day and night: Metabolic profiles and evolutionary relationships of six axenic non-marine cyanobacteria.</title>
        <authorList>
            <person name="Will S.E."/>
            <person name="Henke P."/>
            <person name="Boedeker C."/>
            <person name="Huang S."/>
            <person name="Brinkmann H."/>
            <person name="Rohde M."/>
            <person name="Jarek M."/>
            <person name="Friedl T."/>
            <person name="Seufert S."/>
            <person name="Schumacher M."/>
            <person name="Overmann J."/>
            <person name="Neumann-Schaal M."/>
            <person name="Petersen J."/>
        </authorList>
    </citation>
    <scope>NUCLEOTIDE SEQUENCE [LARGE SCALE GENOMIC DNA]</scope>
    <source>
        <strain evidence="6">PCC 7102</strain>
    </source>
</reference>
<dbReference type="InterPro" id="IPR047057">
    <property type="entry name" value="MerR_fam"/>
</dbReference>
<dbReference type="GO" id="GO:0003700">
    <property type="term" value="F:DNA-binding transcription factor activity"/>
    <property type="evidence" value="ECO:0007669"/>
    <property type="project" value="InterPro"/>
</dbReference>